<feature type="compositionally biased region" description="Basic and acidic residues" evidence="1">
    <location>
        <begin position="42"/>
        <end position="60"/>
    </location>
</feature>
<feature type="compositionally biased region" description="Basic and acidic residues" evidence="1">
    <location>
        <begin position="1"/>
        <end position="32"/>
    </location>
</feature>
<dbReference type="GO" id="GO:0030246">
    <property type="term" value="F:carbohydrate binding"/>
    <property type="evidence" value="ECO:0007669"/>
    <property type="project" value="InterPro"/>
</dbReference>
<evidence type="ECO:0000313" key="2">
    <source>
        <dbReference type="EMBL" id="KAJ4977172.1"/>
    </source>
</evidence>
<accession>A0A9Q0QZ68</accession>
<proteinExistence type="predicted"/>
<organism evidence="2 3">
    <name type="scientific">Protea cynaroides</name>
    <dbReference type="NCBI Taxonomy" id="273540"/>
    <lineage>
        <taxon>Eukaryota</taxon>
        <taxon>Viridiplantae</taxon>
        <taxon>Streptophyta</taxon>
        <taxon>Embryophyta</taxon>
        <taxon>Tracheophyta</taxon>
        <taxon>Spermatophyta</taxon>
        <taxon>Magnoliopsida</taxon>
        <taxon>Proteales</taxon>
        <taxon>Proteaceae</taxon>
        <taxon>Protea</taxon>
    </lineage>
</organism>
<gene>
    <name evidence="2" type="ORF">NE237_002278</name>
</gene>
<dbReference type="PANTHER" id="PTHR48478:SF1">
    <property type="entry name" value="LECTIN-LIKE"/>
    <property type="match status" value="1"/>
</dbReference>
<keyword evidence="3" id="KW-1185">Reference proteome</keyword>
<protein>
    <submittedName>
        <fullName evidence="2">Uncharacterized protein</fullName>
    </submittedName>
</protein>
<dbReference type="InterPro" id="IPR025886">
    <property type="entry name" value="PP2-like"/>
</dbReference>
<name>A0A9Q0QZ68_9MAGN</name>
<dbReference type="Proteomes" id="UP001141806">
    <property type="component" value="Unassembled WGS sequence"/>
</dbReference>
<sequence>MAHQCAEEPCKLLSHDHDHEVAGEEPEPKIPENSEGPSKLLSDGHDREVAVEDSPETKIPDKSDVVTKAVALGKEPLNAIEEQSKPLDHSHVYEILVEASELKLPHDYVNVPKVAESEIEAIQPLEDPSHAHDYEVIEGAPKQKLPHNFEAIIRDADSQVDVTSLEKLYDHLYSGVFLNKKRKKYWVEVKSGYNCFMLFARAHSITWSDDKQYWHWPYWQETNNVLVDVAELLDVCWLEVRGTFDTSNLSPGVMYEIAFVVMLREPMYGWEVPVNLQLILPNGEKQEHKECLLSKPREQWIEILVGEFCTSPEKAGDMQFSLFEFEGGQWKKGLVFKGVIIRPRNSIEEKSDDTSFALIARDLAISWGDNDCYWRWYCLKESKDVYVEVAELLKVCWLEVHGKFDTSKLSPGINYEVAFVVMLKKNCAYGWEVPVNLRLVLPDGKTEKHKEYLHSKPRGEWMELKVAEFQASPEKAGDMQFSLYEIERLNWKSGLIIKGVKIRPKN</sequence>
<comment type="caution">
    <text evidence="2">The sequence shown here is derived from an EMBL/GenBank/DDBJ whole genome shotgun (WGS) entry which is preliminary data.</text>
</comment>
<dbReference type="OrthoDB" id="533833at2759"/>
<reference evidence="2" key="1">
    <citation type="journal article" date="2023" name="Plant J.">
        <title>The genome of the king protea, Protea cynaroides.</title>
        <authorList>
            <person name="Chang J."/>
            <person name="Duong T.A."/>
            <person name="Schoeman C."/>
            <person name="Ma X."/>
            <person name="Roodt D."/>
            <person name="Barker N."/>
            <person name="Li Z."/>
            <person name="Van de Peer Y."/>
            <person name="Mizrachi E."/>
        </authorList>
    </citation>
    <scope>NUCLEOTIDE SEQUENCE</scope>
    <source>
        <tissue evidence="2">Young leaves</tissue>
    </source>
</reference>
<dbReference type="AlphaFoldDB" id="A0A9Q0QZ68"/>
<dbReference type="EMBL" id="JAMYWD010000003">
    <property type="protein sequence ID" value="KAJ4977172.1"/>
    <property type="molecule type" value="Genomic_DNA"/>
</dbReference>
<evidence type="ECO:0000313" key="3">
    <source>
        <dbReference type="Proteomes" id="UP001141806"/>
    </source>
</evidence>
<dbReference type="PANTHER" id="PTHR48478">
    <property type="entry name" value="LECTIN-LIKE"/>
    <property type="match status" value="1"/>
</dbReference>
<dbReference type="InterPro" id="IPR052147">
    <property type="entry name" value="PP2-like/Lectin"/>
</dbReference>
<dbReference type="Pfam" id="PF14299">
    <property type="entry name" value="PP2"/>
    <property type="match status" value="2"/>
</dbReference>
<feature type="region of interest" description="Disordered" evidence="1">
    <location>
        <begin position="1"/>
        <end position="60"/>
    </location>
</feature>
<evidence type="ECO:0000256" key="1">
    <source>
        <dbReference type="SAM" id="MobiDB-lite"/>
    </source>
</evidence>